<evidence type="ECO:0000313" key="2">
    <source>
        <dbReference type="EMBL" id="OBZ88271.1"/>
    </source>
</evidence>
<protein>
    <submittedName>
        <fullName evidence="2">Uncharacterized protein</fullName>
    </submittedName>
</protein>
<proteinExistence type="predicted"/>
<dbReference type="Proteomes" id="UP000093000">
    <property type="component" value="Unassembled WGS sequence"/>
</dbReference>
<gene>
    <name evidence="2" type="ORF">A0J61_03685</name>
</gene>
<accession>A0A1C7NGK4</accession>
<keyword evidence="3" id="KW-1185">Reference proteome</keyword>
<feature type="compositionally biased region" description="Polar residues" evidence="1">
    <location>
        <begin position="1"/>
        <end position="11"/>
    </location>
</feature>
<comment type="caution">
    <text evidence="2">The sequence shown here is derived from an EMBL/GenBank/DDBJ whole genome shotgun (WGS) entry which is preliminary data.</text>
</comment>
<sequence length="102" mass="11446">MEEKSSATSSVDNSNKDVKDEDNDKKTDLLETSRSYLQALQSVCKNLLLTSNGAISKEEIRSEVRDCTEQEILAMKFIMGKLQPYLPSKTASKPFISYLFAC</sequence>
<dbReference type="AlphaFoldDB" id="A0A1C7NGK4"/>
<evidence type="ECO:0000256" key="1">
    <source>
        <dbReference type="SAM" id="MobiDB-lite"/>
    </source>
</evidence>
<reference evidence="2 3" key="1">
    <citation type="submission" date="2016-03" db="EMBL/GenBank/DDBJ databases">
        <title>Choanephora cucurbitarum.</title>
        <authorList>
            <person name="Min B."/>
            <person name="Park H."/>
            <person name="Park J.-H."/>
            <person name="Shin H.-D."/>
            <person name="Choi I.-G."/>
        </authorList>
    </citation>
    <scope>NUCLEOTIDE SEQUENCE [LARGE SCALE GENOMIC DNA]</scope>
    <source>
        <strain evidence="2 3">KUS-F28377</strain>
    </source>
</reference>
<feature type="compositionally biased region" description="Basic and acidic residues" evidence="1">
    <location>
        <begin position="14"/>
        <end position="26"/>
    </location>
</feature>
<dbReference type="EMBL" id="LUGH01000163">
    <property type="protein sequence ID" value="OBZ88271.1"/>
    <property type="molecule type" value="Genomic_DNA"/>
</dbReference>
<evidence type="ECO:0000313" key="3">
    <source>
        <dbReference type="Proteomes" id="UP000093000"/>
    </source>
</evidence>
<organism evidence="2 3">
    <name type="scientific">Choanephora cucurbitarum</name>
    <dbReference type="NCBI Taxonomy" id="101091"/>
    <lineage>
        <taxon>Eukaryota</taxon>
        <taxon>Fungi</taxon>
        <taxon>Fungi incertae sedis</taxon>
        <taxon>Mucoromycota</taxon>
        <taxon>Mucoromycotina</taxon>
        <taxon>Mucoromycetes</taxon>
        <taxon>Mucorales</taxon>
        <taxon>Mucorineae</taxon>
        <taxon>Choanephoraceae</taxon>
        <taxon>Choanephoroideae</taxon>
        <taxon>Choanephora</taxon>
    </lineage>
</organism>
<name>A0A1C7NGK4_9FUNG</name>
<dbReference type="InParanoid" id="A0A1C7NGK4"/>
<feature type="region of interest" description="Disordered" evidence="1">
    <location>
        <begin position="1"/>
        <end position="26"/>
    </location>
</feature>